<accession>A0ABT4LG35</accession>
<dbReference type="CDD" id="cd01908">
    <property type="entry name" value="YafJ"/>
    <property type="match status" value="1"/>
</dbReference>
<feature type="compositionally biased region" description="Polar residues" evidence="2">
    <location>
        <begin position="284"/>
        <end position="296"/>
    </location>
</feature>
<dbReference type="Pfam" id="PF01841">
    <property type="entry name" value="Transglut_core"/>
    <property type="match status" value="1"/>
</dbReference>
<keyword evidence="5" id="KW-1185">Reference proteome</keyword>
<dbReference type="PANTHER" id="PTHR33490">
    <property type="entry name" value="BLR5614 PROTEIN-RELATED"/>
    <property type="match status" value="1"/>
</dbReference>
<organism evidence="4 5">
    <name type="scientific">Kiloniella laminariae</name>
    <dbReference type="NCBI Taxonomy" id="454162"/>
    <lineage>
        <taxon>Bacteria</taxon>
        <taxon>Pseudomonadati</taxon>
        <taxon>Pseudomonadota</taxon>
        <taxon>Alphaproteobacteria</taxon>
        <taxon>Rhodospirillales</taxon>
        <taxon>Kiloniellaceae</taxon>
        <taxon>Kiloniella</taxon>
    </lineage>
</organism>
<sequence>MFTLPPLLSDILAISFDGRGSPSININLPNQDGDSTSHGWGFGWYPDDHKSSMVAKDPAARGNQVLVDAITEWSNFRSTVFFSKIHGASKGYSHRETQPFSRSFAGRDWLFMHNGHLDKAKLAELHGEQSRLLEPLGSTDSELAFCDILAQLQRGNARRISDVDPTVLHGWFLRFDGIGSSDMYITDGDSIACFHGSLSPKPLCYTRIQPPDNRDSYVSPAAEVILNDPRDTYRTALVVSSSPFTNGAWVDMQPGQMIVIRRGSVIWDSAPVANPAIQKFAAPTQHSQPQQKNKPGTGSMAAVGGEQAQEHVTNVRTKTRTDDGMPLGYRLFEVKHSTHYEYTDPVEHSTHFFRLQPTDDPVQEVVQSRISISSPAEKIQFEDVFGNQSLHCIINTAYNKLTVESVSRVKIFARPPDDHGLSRRQTTIPMVWMPWQRQMMMPYLLPSELPESQLTEMTEYAMSFVERNDYHLLRTLEDMNVSIYRDYKYVPGTTSLNTTPFEVYTSRQGVCQDFANLFICLARLLNIPARYRMGYIYTGANYANKIQSDASHAWAEIYLPFVGWRGFDPTNGCAVTQDHIRVACGRNYRDATPTSGTIYKGGGGLETLKVDVKMEEIHEE</sequence>
<keyword evidence="1 4" id="KW-0315">Glutamine amidotransferase</keyword>
<dbReference type="Gene3D" id="3.10.620.30">
    <property type="match status" value="1"/>
</dbReference>
<reference evidence="4" key="1">
    <citation type="submission" date="2022-12" db="EMBL/GenBank/DDBJ databases">
        <title>Bacterial isolates from different developmental stages of Nematostella vectensis.</title>
        <authorList>
            <person name="Fraune S."/>
        </authorList>
    </citation>
    <scope>NUCLEOTIDE SEQUENCE</scope>
    <source>
        <strain evidence="4">G21630-S1</strain>
    </source>
</reference>
<dbReference type="EMBL" id="JAPWGY010000001">
    <property type="protein sequence ID" value="MCZ4279900.1"/>
    <property type="molecule type" value="Genomic_DNA"/>
</dbReference>
<evidence type="ECO:0000256" key="1">
    <source>
        <dbReference type="ARBA" id="ARBA00022962"/>
    </source>
</evidence>
<dbReference type="Proteomes" id="UP001069802">
    <property type="component" value="Unassembled WGS sequence"/>
</dbReference>
<evidence type="ECO:0000313" key="4">
    <source>
        <dbReference type="EMBL" id="MCZ4279900.1"/>
    </source>
</evidence>
<dbReference type="SUPFAM" id="SSF54001">
    <property type="entry name" value="Cysteine proteinases"/>
    <property type="match status" value="1"/>
</dbReference>
<dbReference type="InterPro" id="IPR038765">
    <property type="entry name" value="Papain-like_cys_pep_sf"/>
</dbReference>
<dbReference type="InterPro" id="IPR026869">
    <property type="entry name" value="EgtC-like"/>
</dbReference>
<dbReference type="SUPFAM" id="SSF56235">
    <property type="entry name" value="N-terminal nucleophile aminohydrolases (Ntn hydrolases)"/>
    <property type="match status" value="1"/>
</dbReference>
<dbReference type="Gene3D" id="3.60.20.10">
    <property type="entry name" value="Glutamine Phosphoribosylpyrophosphate, subunit 1, domain 1"/>
    <property type="match status" value="1"/>
</dbReference>
<evidence type="ECO:0000256" key="2">
    <source>
        <dbReference type="SAM" id="MobiDB-lite"/>
    </source>
</evidence>
<feature type="domain" description="Transglutaminase-like" evidence="3">
    <location>
        <begin position="503"/>
        <end position="571"/>
    </location>
</feature>
<dbReference type="InterPro" id="IPR013589">
    <property type="entry name" value="Bac_transglu_N"/>
</dbReference>
<name>A0ABT4LG35_9PROT</name>
<protein>
    <submittedName>
        <fullName evidence="4">Class II glutamine amidotransferase</fullName>
    </submittedName>
</protein>
<dbReference type="Pfam" id="PF08379">
    <property type="entry name" value="Bact_transglu_N"/>
    <property type="match status" value="1"/>
</dbReference>
<gene>
    <name evidence="4" type="ORF">O4H49_03865</name>
</gene>
<evidence type="ECO:0000313" key="5">
    <source>
        <dbReference type="Proteomes" id="UP001069802"/>
    </source>
</evidence>
<dbReference type="InterPro" id="IPR002931">
    <property type="entry name" value="Transglutaminase-like"/>
</dbReference>
<feature type="region of interest" description="Disordered" evidence="2">
    <location>
        <begin position="282"/>
        <end position="320"/>
    </location>
</feature>
<dbReference type="InterPro" id="IPR029055">
    <property type="entry name" value="Ntn_hydrolases_N"/>
</dbReference>
<dbReference type="PANTHER" id="PTHR33490:SF6">
    <property type="entry name" value="SLL1049 PROTEIN"/>
    <property type="match status" value="1"/>
</dbReference>
<evidence type="ECO:0000259" key="3">
    <source>
        <dbReference type="SMART" id="SM00460"/>
    </source>
</evidence>
<comment type="caution">
    <text evidence="4">The sequence shown here is derived from an EMBL/GenBank/DDBJ whole genome shotgun (WGS) entry which is preliminary data.</text>
</comment>
<proteinExistence type="predicted"/>
<dbReference type="Pfam" id="PF13230">
    <property type="entry name" value="GATase_4"/>
    <property type="match status" value="1"/>
</dbReference>
<dbReference type="SMART" id="SM00460">
    <property type="entry name" value="TGc"/>
    <property type="match status" value="1"/>
</dbReference>
<dbReference type="RefSeq" id="WP_269422097.1">
    <property type="nucleotide sequence ID" value="NZ_JAPWGY010000001.1"/>
</dbReference>